<dbReference type="AlphaFoldDB" id="A0A3B0T2Q4"/>
<organism evidence="1">
    <name type="scientific">hydrothermal vent metagenome</name>
    <dbReference type="NCBI Taxonomy" id="652676"/>
    <lineage>
        <taxon>unclassified sequences</taxon>
        <taxon>metagenomes</taxon>
        <taxon>ecological metagenomes</taxon>
    </lineage>
</organism>
<reference evidence="1" key="1">
    <citation type="submission" date="2018-06" db="EMBL/GenBank/DDBJ databases">
        <authorList>
            <person name="Zhirakovskaya E."/>
        </authorList>
    </citation>
    <scope>NUCLEOTIDE SEQUENCE</scope>
</reference>
<protein>
    <submittedName>
        <fullName evidence="1">Uncharacterized protein</fullName>
    </submittedName>
</protein>
<accession>A0A3B0T2Q4</accession>
<sequence length="383" mass="42860">QLAQEINPLSKESVSRKRHSSRVIDVFINEKENFAATLDESGLILYWRISNHYDPRKENPYGFSEYSGATSISAGFWSNIIVVTGKKAIIIEIEESTKYSDPDGRDIVFAGKGVLKGDEEKRYLGIINDKGIRAVFRYNWSGSLKPDELTEIDFGDSVWRFDPKMGDGWQVVGEGKSVQEQVQIQPAQQSSDNALLAQKVQEYKGPLEELVKVEAGIVEIKERNQPVVALPEKTKAGEFVSVFEYLGGSQDLVSTIKALLKNDETDVQVDLAILELMSISTFRVEDLDKDVLDKILDKFPVVSNIFELFNSVVQVLKRVYVQEYKLADPETKEKIISDWSGKLFDTTSENNRALAVVVLSALALEGVDIERTQLGAKLIGESI</sequence>
<feature type="non-terminal residue" evidence="1">
    <location>
        <position position="1"/>
    </location>
</feature>
<evidence type="ECO:0000313" key="1">
    <source>
        <dbReference type="EMBL" id="VAW13031.1"/>
    </source>
</evidence>
<name>A0A3B0T2Q4_9ZZZZ</name>
<gene>
    <name evidence="1" type="ORF">MNBD_BACTEROID05-338</name>
</gene>
<dbReference type="EMBL" id="UOEN01000141">
    <property type="protein sequence ID" value="VAW13031.1"/>
    <property type="molecule type" value="Genomic_DNA"/>
</dbReference>
<feature type="non-terminal residue" evidence="1">
    <location>
        <position position="383"/>
    </location>
</feature>
<proteinExistence type="predicted"/>